<keyword evidence="3" id="KW-0862">Zinc</keyword>
<dbReference type="Proteomes" id="UP001556367">
    <property type="component" value="Unassembled WGS sequence"/>
</dbReference>
<keyword evidence="1" id="KW-0479">Metal-binding</keyword>
<dbReference type="EMBL" id="JASNQZ010000012">
    <property type="protein sequence ID" value="KAL0948836.1"/>
    <property type="molecule type" value="Genomic_DNA"/>
</dbReference>
<comment type="caution">
    <text evidence="6">The sequence shown here is derived from an EMBL/GenBank/DDBJ whole genome shotgun (WGS) entry which is preliminary data.</text>
</comment>
<evidence type="ECO:0000259" key="5">
    <source>
        <dbReference type="PROSITE" id="PS50865"/>
    </source>
</evidence>
<accession>A0ABR3J033</accession>
<feature type="domain" description="MYND-type" evidence="5">
    <location>
        <begin position="426"/>
        <end position="465"/>
    </location>
</feature>
<evidence type="ECO:0000256" key="4">
    <source>
        <dbReference type="PROSITE-ProRule" id="PRU00134"/>
    </source>
</evidence>
<name>A0ABR3J033_9AGAR</name>
<reference evidence="7" key="1">
    <citation type="submission" date="2024-06" db="EMBL/GenBank/DDBJ databases">
        <title>Multi-omics analyses provide insights into the biosynthesis of the anticancer antibiotic pleurotin in Hohenbuehelia grisea.</title>
        <authorList>
            <person name="Weaver J.A."/>
            <person name="Alberti F."/>
        </authorList>
    </citation>
    <scope>NUCLEOTIDE SEQUENCE [LARGE SCALE GENOMIC DNA]</scope>
    <source>
        <strain evidence="7">T-177</strain>
    </source>
</reference>
<evidence type="ECO:0000256" key="1">
    <source>
        <dbReference type="ARBA" id="ARBA00022723"/>
    </source>
</evidence>
<proteinExistence type="predicted"/>
<keyword evidence="2 4" id="KW-0863">Zinc-finger</keyword>
<dbReference type="InterPro" id="IPR002893">
    <property type="entry name" value="Znf_MYND"/>
</dbReference>
<dbReference type="PROSITE" id="PS50865">
    <property type="entry name" value="ZF_MYND_2"/>
    <property type="match status" value="1"/>
</dbReference>
<keyword evidence="7" id="KW-1185">Reference proteome</keyword>
<dbReference type="Pfam" id="PF01753">
    <property type="entry name" value="zf-MYND"/>
    <property type="match status" value="1"/>
</dbReference>
<evidence type="ECO:0000313" key="6">
    <source>
        <dbReference type="EMBL" id="KAL0948836.1"/>
    </source>
</evidence>
<evidence type="ECO:0000256" key="3">
    <source>
        <dbReference type="ARBA" id="ARBA00022833"/>
    </source>
</evidence>
<evidence type="ECO:0000313" key="7">
    <source>
        <dbReference type="Proteomes" id="UP001556367"/>
    </source>
</evidence>
<protein>
    <recommendedName>
        <fullName evidence="5">MYND-type domain-containing protein</fullName>
    </recommendedName>
</protein>
<dbReference type="SUPFAM" id="SSF144232">
    <property type="entry name" value="HIT/MYND zinc finger-like"/>
    <property type="match status" value="1"/>
</dbReference>
<organism evidence="6 7">
    <name type="scientific">Hohenbuehelia grisea</name>
    <dbReference type="NCBI Taxonomy" id="104357"/>
    <lineage>
        <taxon>Eukaryota</taxon>
        <taxon>Fungi</taxon>
        <taxon>Dikarya</taxon>
        <taxon>Basidiomycota</taxon>
        <taxon>Agaricomycotina</taxon>
        <taxon>Agaricomycetes</taxon>
        <taxon>Agaricomycetidae</taxon>
        <taxon>Agaricales</taxon>
        <taxon>Pleurotineae</taxon>
        <taxon>Pleurotaceae</taxon>
        <taxon>Hohenbuehelia</taxon>
    </lineage>
</organism>
<dbReference type="Gene3D" id="6.10.140.2220">
    <property type="match status" value="1"/>
</dbReference>
<evidence type="ECO:0000256" key="2">
    <source>
        <dbReference type="ARBA" id="ARBA00022771"/>
    </source>
</evidence>
<sequence>MYINQFRDNAAARRPPLDLQNITSQAESGSIGALQELHTFFSDQQNGIAQLAPYLPALQIHLKTDHIPTSISIATKKRILRAKWSLGSLVLFLSYACLKTDIAAIAQALPSCAEDACRWLIFMLEHYFDDYPDDDAVSLPELAELIQEFAMDIWFRLLRVHMPRKSLAEMIDTVSHVVDLFWNADDPPAAAQKFGPFPLANTAFEYVAVYADLLSKLPPNITSQHSVLTGLRSSLGRAQRVMLDKTVTNPIDSRRFAVVMMQILHVLILCHRTPSPDNGATQSIPFTRHDYFSLIISTAWTLCDMYIITSPGIDVVMDLCRFGLLENILGSGLKPGMLQFMPQSQSAHHIMLLEKTLPLYLLYPRGLKAILKATAAIERKGVKPHPPEDQNLPKAWSTFKAEVKKLRVLRDRACTKKSLAFDSCHFPRCKTPKPHTISRCGGCRVAGYCSDQCQRLDWKRHRETCYLFRCGRSDWKELGLRGYLFMAEFEATQKLDSEQLAVLRQEERRHMFADPTYPIVKFSFTWKPISGILTFEDIEEMFKLKYWGASLPVLHAHRRICVLELQAGRFRAPLLSPLMALSFLRRPDLWSIPAYNRL</sequence>
<gene>
    <name evidence="6" type="ORF">HGRIS_008959</name>
</gene>